<evidence type="ECO:0000313" key="2">
    <source>
        <dbReference type="Ensembl" id="ENSCSAVP00000010927.1"/>
    </source>
</evidence>
<evidence type="ECO:0000256" key="1">
    <source>
        <dbReference type="SAM" id="MobiDB-lite"/>
    </source>
</evidence>
<dbReference type="HOGENOM" id="CLU_2031798_0_0_1"/>
<sequence>MPETSDNGSSTATMSARAGTSNTSTVSRTNVAPQTSTTSSARSQTSISTVSETPAREEVSMLLEKELSLAVGVLTTHACSEEGLEDATNLLLHLSKSASALRLLIIRLSLEGAQKLGGLLAS</sequence>
<evidence type="ECO:0000313" key="3">
    <source>
        <dbReference type="Proteomes" id="UP000007875"/>
    </source>
</evidence>
<dbReference type="Proteomes" id="UP000007875">
    <property type="component" value="Unassembled WGS sequence"/>
</dbReference>
<dbReference type="STRING" id="51511.ENSCSAVP00000010927"/>
<dbReference type="InParanoid" id="H2Z015"/>
<reference evidence="2" key="3">
    <citation type="submission" date="2025-09" db="UniProtKB">
        <authorList>
            <consortium name="Ensembl"/>
        </authorList>
    </citation>
    <scope>IDENTIFICATION</scope>
</reference>
<reference evidence="3" key="1">
    <citation type="submission" date="2003-08" db="EMBL/GenBank/DDBJ databases">
        <authorList>
            <person name="Birren B."/>
            <person name="Nusbaum C."/>
            <person name="Abebe A."/>
            <person name="Abouelleil A."/>
            <person name="Adekoya E."/>
            <person name="Ait-zahra M."/>
            <person name="Allen N."/>
            <person name="Allen T."/>
            <person name="An P."/>
            <person name="Anderson M."/>
            <person name="Anderson S."/>
            <person name="Arachchi H."/>
            <person name="Armbruster J."/>
            <person name="Bachantsang P."/>
            <person name="Baldwin J."/>
            <person name="Barry A."/>
            <person name="Bayul T."/>
            <person name="Blitshsteyn B."/>
            <person name="Bloom T."/>
            <person name="Blye J."/>
            <person name="Boguslavskiy L."/>
            <person name="Borowsky M."/>
            <person name="Boukhgalter B."/>
            <person name="Brunache A."/>
            <person name="Butler J."/>
            <person name="Calixte N."/>
            <person name="Calvo S."/>
            <person name="Camarata J."/>
            <person name="Campo K."/>
            <person name="Chang J."/>
            <person name="Cheshatsang Y."/>
            <person name="Citroen M."/>
            <person name="Collymore A."/>
            <person name="Considine T."/>
            <person name="Cook A."/>
            <person name="Cooke P."/>
            <person name="Corum B."/>
            <person name="Cuomo C."/>
            <person name="David R."/>
            <person name="Dawoe T."/>
            <person name="Degray S."/>
            <person name="Dodge S."/>
            <person name="Dooley K."/>
            <person name="Dorje P."/>
            <person name="Dorjee K."/>
            <person name="Dorris L."/>
            <person name="Duffey N."/>
            <person name="Dupes A."/>
            <person name="Elkins T."/>
            <person name="Engels R."/>
            <person name="Erickson J."/>
            <person name="Farina A."/>
            <person name="Faro S."/>
            <person name="Ferreira P."/>
            <person name="Fischer H."/>
            <person name="Fitzgerald M."/>
            <person name="Foley K."/>
            <person name="Gage D."/>
            <person name="Galagan J."/>
            <person name="Gearin G."/>
            <person name="Gnerre S."/>
            <person name="Gnirke A."/>
            <person name="Goyette A."/>
            <person name="Graham J."/>
            <person name="Grandbois E."/>
            <person name="Gyaltsen K."/>
            <person name="Hafez N."/>
            <person name="Hagopian D."/>
            <person name="Hagos B."/>
            <person name="Hall J."/>
            <person name="Hatcher B."/>
            <person name="Heller A."/>
            <person name="Higgins H."/>
            <person name="Honan T."/>
            <person name="Horn A."/>
            <person name="Houde N."/>
            <person name="Hughes L."/>
            <person name="Hulme W."/>
            <person name="Husby E."/>
            <person name="Iliev I."/>
            <person name="Jaffe D."/>
            <person name="Jones C."/>
            <person name="Kamal M."/>
            <person name="Kamat A."/>
            <person name="Kamvysselis M."/>
            <person name="Karlsson E."/>
            <person name="Kells C."/>
            <person name="Kieu A."/>
            <person name="Kisner P."/>
            <person name="Kodira C."/>
            <person name="Kulbokas E."/>
            <person name="Labutti K."/>
            <person name="Lama D."/>
            <person name="Landers T."/>
            <person name="Leger J."/>
            <person name="Levine S."/>
            <person name="Lewis D."/>
            <person name="Lewis T."/>
            <person name="Lindblad-toh K."/>
            <person name="Liu X."/>
            <person name="Lokyitsang T."/>
            <person name="Lokyitsang Y."/>
            <person name="Lucien O."/>
            <person name="Lui A."/>
            <person name="Ma L.J."/>
            <person name="Mabbitt R."/>
            <person name="Macdonald J."/>
            <person name="Maclean C."/>
            <person name="Major J."/>
            <person name="Manning J."/>
            <person name="Marabella R."/>
            <person name="Maru K."/>
            <person name="Matthews C."/>
            <person name="Mauceli E."/>
            <person name="Mccarthy M."/>
            <person name="Mcdonough S."/>
            <person name="Mcghee T."/>
            <person name="Meldrim J."/>
            <person name="Meneus L."/>
            <person name="Mesirov J."/>
            <person name="Mihalev A."/>
            <person name="Mihova T."/>
            <person name="Mikkelsen T."/>
            <person name="Mlenga V."/>
            <person name="Moru K."/>
            <person name="Mozes J."/>
            <person name="Mulrain L."/>
            <person name="Munson G."/>
            <person name="Naylor J."/>
            <person name="Newes C."/>
            <person name="Nguyen C."/>
            <person name="Nguyen N."/>
            <person name="Nguyen T."/>
            <person name="Nicol R."/>
            <person name="Nielsen C."/>
            <person name="Nizzari M."/>
            <person name="Norbu C."/>
            <person name="Norbu N."/>
            <person name="O'donnell P."/>
            <person name="Okoawo O."/>
            <person name="O'leary S."/>
            <person name="Omotosho B."/>
            <person name="O'neill K."/>
            <person name="Osman S."/>
            <person name="Parker S."/>
            <person name="Perrin D."/>
            <person name="Phunkhang P."/>
            <person name="Piqani B."/>
            <person name="Purcell S."/>
            <person name="Rachupka T."/>
            <person name="Ramasamy U."/>
            <person name="Rameau R."/>
            <person name="Ray V."/>
            <person name="Raymond C."/>
            <person name="Retta R."/>
            <person name="Richardson S."/>
            <person name="Rise C."/>
            <person name="Rodriguez J."/>
            <person name="Rogers J."/>
            <person name="Rogov P."/>
            <person name="Rutman M."/>
            <person name="Schupbach R."/>
            <person name="Seaman C."/>
            <person name="Settipalli S."/>
            <person name="Sharpe T."/>
            <person name="Sheridan J."/>
            <person name="Sherpa N."/>
            <person name="Shi J."/>
            <person name="Smirnov S."/>
            <person name="Smith C."/>
            <person name="Sougnez C."/>
            <person name="Spencer B."/>
            <person name="Stalker J."/>
            <person name="Stange-thomann N."/>
            <person name="Stavropoulos S."/>
            <person name="Stetson K."/>
            <person name="Stone C."/>
            <person name="Stone S."/>
            <person name="Stubbs M."/>
            <person name="Talamas J."/>
            <person name="Tchuinga P."/>
            <person name="Tenzing P."/>
            <person name="Tesfaye S."/>
            <person name="Theodore J."/>
            <person name="Thoulutsang Y."/>
            <person name="Topham K."/>
            <person name="Towey S."/>
            <person name="Tsamla T."/>
            <person name="Tsomo N."/>
            <person name="Vallee D."/>
            <person name="Vassiliev H."/>
            <person name="Venkataraman V."/>
            <person name="Vinson J."/>
            <person name="Vo A."/>
            <person name="Wade C."/>
            <person name="Wang S."/>
            <person name="Wangchuk T."/>
            <person name="Wangdi T."/>
            <person name="Whittaker C."/>
            <person name="Wilkinson J."/>
            <person name="Wu Y."/>
            <person name="Wyman D."/>
            <person name="Yadav S."/>
            <person name="Yang S."/>
            <person name="Yang X."/>
            <person name="Yeager S."/>
            <person name="Yee E."/>
            <person name="Young G."/>
            <person name="Zainoun J."/>
            <person name="Zembeck L."/>
            <person name="Zimmer A."/>
            <person name="Zody M."/>
            <person name="Lander E."/>
        </authorList>
    </citation>
    <scope>NUCLEOTIDE SEQUENCE [LARGE SCALE GENOMIC DNA]</scope>
</reference>
<keyword evidence="3" id="KW-1185">Reference proteome</keyword>
<proteinExistence type="predicted"/>
<protein>
    <submittedName>
        <fullName evidence="2">Uncharacterized protein</fullName>
    </submittedName>
</protein>
<feature type="compositionally biased region" description="Polar residues" evidence="1">
    <location>
        <begin position="1"/>
        <end position="14"/>
    </location>
</feature>
<name>H2Z015_CIOSA</name>
<organism evidence="2 3">
    <name type="scientific">Ciona savignyi</name>
    <name type="common">Pacific transparent sea squirt</name>
    <dbReference type="NCBI Taxonomy" id="51511"/>
    <lineage>
        <taxon>Eukaryota</taxon>
        <taxon>Metazoa</taxon>
        <taxon>Chordata</taxon>
        <taxon>Tunicata</taxon>
        <taxon>Ascidiacea</taxon>
        <taxon>Phlebobranchia</taxon>
        <taxon>Cionidae</taxon>
        <taxon>Ciona</taxon>
    </lineage>
</organism>
<feature type="compositionally biased region" description="Low complexity" evidence="1">
    <location>
        <begin position="20"/>
        <end position="51"/>
    </location>
</feature>
<feature type="region of interest" description="Disordered" evidence="1">
    <location>
        <begin position="1"/>
        <end position="57"/>
    </location>
</feature>
<accession>H2Z015</accession>
<reference evidence="2" key="2">
    <citation type="submission" date="2025-08" db="UniProtKB">
        <authorList>
            <consortium name="Ensembl"/>
        </authorList>
    </citation>
    <scope>IDENTIFICATION</scope>
</reference>
<dbReference type="AlphaFoldDB" id="H2Z015"/>
<dbReference type="Ensembl" id="ENSCSAVT00000011058.1">
    <property type="protein sequence ID" value="ENSCSAVP00000010927.1"/>
    <property type="gene ID" value="ENSCSAVG00000006400.1"/>
</dbReference>